<dbReference type="NCBIfam" id="TIGR01292">
    <property type="entry name" value="TRX_reduct"/>
    <property type="match status" value="2"/>
</dbReference>
<keyword evidence="5" id="KW-1015">Disulfide bond</keyword>
<feature type="region of interest" description="Disordered" evidence="8">
    <location>
        <begin position="763"/>
        <end position="787"/>
    </location>
</feature>
<comment type="similarity">
    <text evidence="1">Belongs to the class-II pyridine nucleotide-disulfide oxidoreductase family.</text>
</comment>
<comment type="cofactor">
    <cofactor evidence="7">
        <name>FAD</name>
        <dbReference type="ChEBI" id="CHEBI:57692"/>
    </cofactor>
    <text evidence="7">Binds 1 FAD per subunit.</text>
</comment>
<evidence type="ECO:0000313" key="12">
    <source>
        <dbReference type="Proteomes" id="UP000823674"/>
    </source>
</evidence>
<dbReference type="InterPro" id="IPR036188">
    <property type="entry name" value="FAD/NAD-bd_sf"/>
</dbReference>
<keyword evidence="3 7" id="KW-0274">FAD</keyword>
<dbReference type="InterPro" id="IPR005982">
    <property type="entry name" value="Thioredox_Rdtase"/>
</dbReference>
<dbReference type="Gene3D" id="3.50.50.60">
    <property type="entry name" value="FAD/NAD(P)-binding domain"/>
    <property type="match status" value="4"/>
</dbReference>
<keyword evidence="9" id="KW-0732">Signal</keyword>
<keyword evidence="12" id="KW-1185">Reference proteome</keyword>
<evidence type="ECO:0000259" key="10">
    <source>
        <dbReference type="Pfam" id="PF07992"/>
    </source>
</evidence>
<feature type="compositionally biased region" description="Polar residues" evidence="8">
    <location>
        <begin position="763"/>
        <end position="777"/>
    </location>
</feature>
<reference evidence="11 12" key="1">
    <citation type="submission" date="2021-03" db="EMBL/GenBank/DDBJ databases">
        <authorList>
            <person name="King G.J."/>
            <person name="Bancroft I."/>
            <person name="Baten A."/>
            <person name="Bloomfield J."/>
            <person name="Borpatragohain P."/>
            <person name="He Z."/>
            <person name="Irish N."/>
            <person name="Irwin J."/>
            <person name="Liu K."/>
            <person name="Mauleon R.P."/>
            <person name="Moore J."/>
            <person name="Morris R."/>
            <person name="Ostergaard L."/>
            <person name="Wang B."/>
            <person name="Wells R."/>
        </authorList>
    </citation>
    <scope>NUCLEOTIDE SEQUENCE [LARGE SCALE GENOMIC DNA]</scope>
    <source>
        <strain evidence="11">R-o-18</strain>
        <tissue evidence="11">Leaf</tissue>
    </source>
</reference>
<dbReference type="PRINTS" id="PR00469">
    <property type="entry name" value="PNDRDTASEII"/>
</dbReference>
<name>A0ABQ7LB13_BRACM</name>
<feature type="domain" description="FAD/NAD(P)-binding" evidence="10">
    <location>
        <begin position="48"/>
        <end position="350"/>
    </location>
</feature>
<dbReference type="InterPro" id="IPR023753">
    <property type="entry name" value="FAD/NAD-binding_dom"/>
</dbReference>
<comment type="caution">
    <text evidence="11">The sequence shown here is derived from an EMBL/GenBank/DDBJ whole genome shotgun (WGS) entry which is preliminary data.</text>
</comment>
<evidence type="ECO:0000256" key="3">
    <source>
        <dbReference type="ARBA" id="ARBA00022827"/>
    </source>
</evidence>
<evidence type="ECO:0000256" key="1">
    <source>
        <dbReference type="ARBA" id="ARBA00009333"/>
    </source>
</evidence>
<dbReference type="Proteomes" id="UP000823674">
    <property type="component" value="Chromosome A09"/>
</dbReference>
<keyword evidence="7" id="KW-0521">NADP</keyword>
<evidence type="ECO:0000313" key="11">
    <source>
        <dbReference type="EMBL" id="KAG5382431.1"/>
    </source>
</evidence>
<dbReference type="InterPro" id="IPR008255">
    <property type="entry name" value="Pyr_nucl-diS_OxRdtase_2_AS"/>
</dbReference>
<feature type="compositionally biased region" description="Basic and acidic residues" evidence="8">
    <location>
        <begin position="778"/>
        <end position="787"/>
    </location>
</feature>
<evidence type="ECO:0000256" key="6">
    <source>
        <dbReference type="ARBA" id="ARBA00023284"/>
    </source>
</evidence>
<comment type="catalytic activity">
    <reaction evidence="7">
        <text>[thioredoxin]-dithiol + NADP(+) = [thioredoxin]-disulfide + NADPH + H(+)</text>
        <dbReference type="Rhea" id="RHEA:20345"/>
        <dbReference type="Rhea" id="RHEA-COMP:10698"/>
        <dbReference type="Rhea" id="RHEA-COMP:10700"/>
        <dbReference type="ChEBI" id="CHEBI:15378"/>
        <dbReference type="ChEBI" id="CHEBI:29950"/>
        <dbReference type="ChEBI" id="CHEBI:50058"/>
        <dbReference type="ChEBI" id="CHEBI:57783"/>
        <dbReference type="ChEBI" id="CHEBI:58349"/>
        <dbReference type="EC" id="1.8.1.9"/>
    </reaction>
</comment>
<organism evidence="11 12">
    <name type="scientific">Brassica rapa subsp. trilocularis</name>
    <dbReference type="NCBI Taxonomy" id="1813537"/>
    <lineage>
        <taxon>Eukaryota</taxon>
        <taxon>Viridiplantae</taxon>
        <taxon>Streptophyta</taxon>
        <taxon>Embryophyta</taxon>
        <taxon>Tracheophyta</taxon>
        <taxon>Spermatophyta</taxon>
        <taxon>Magnoliopsida</taxon>
        <taxon>eudicotyledons</taxon>
        <taxon>Gunneridae</taxon>
        <taxon>Pentapetalae</taxon>
        <taxon>rosids</taxon>
        <taxon>malvids</taxon>
        <taxon>Brassicales</taxon>
        <taxon>Brassicaceae</taxon>
        <taxon>Brassiceae</taxon>
        <taxon>Brassica</taxon>
    </lineage>
</organism>
<dbReference type="PANTHER" id="PTHR48105">
    <property type="entry name" value="THIOREDOXIN REDUCTASE 1-RELATED-RELATED"/>
    <property type="match status" value="1"/>
</dbReference>
<dbReference type="Pfam" id="PF07992">
    <property type="entry name" value="Pyr_redox_2"/>
    <property type="match status" value="2"/>
</dbReference>
<gene>
    <name evidence="11" type="primary">A09p012480.1_BraROA</name>
    <name evidence="11" type="ORF">IGI04_033901</name>
</gene>
<sequence length="839" mass="89492">MCWISVSQLKSLLSRAGGFLLGSALNAPSLTSSASSSSPAAMETHKTKVCIVGSGPAAHTAAIYAARAELKPLLFEGWMANDIAPGGQLTTTTDVENFPGFPEGILGIDIVEKFRKQSERFGTKIFTETVNKVDFSSKPFKLFTDSRTVLADAVIISTGAVAKRLSFAGSGEGAGGFWNRGISACAVCDGAAPIFRNKPLVVIGGGDSAMEEANFLTKYGSKVYIIHRRDTFRASKIMQQRALSNPKIEVIWNSSVVEAYGDENGKGVLGGLKVKNVVTGDVSDLKVSGLFFAIGHEPATKFLDGQLEVDEDGYVVTKPGTTKTSVVGVFAAGDVQDKKYRQAITAAGTGCMAALDAEHYLQEIGSQEGPHSEQEERLSTRICSLHAVMETHKAKVCIVGSGPAAHTAAIYAARAELTPILFEGWMANDIAPGGQLTTTTDVENFPGFPDGILGIDLVAKLRKQSERFGAKIFTETVNKVDFSSKPFKLFTNTRTVLAEAVIVSTGAVAKRLSFPGSGEGAGGFWNRGISACAVCDGAAPIFRDKPLVVIGGGDSAMEEANFLTKYGSKVYIIHKRDKFRASKIMQKRALSNPKIEVILNGSVVEAYGDENGKGVLGGLKVKNVVNGAVSDLKASGLFFAIGHEPATKFLDGQVELDEDGYVVTKPGTTKTSVAGVFAAGDVQDKKYRQAVTAAGTGCMAALDAEHYLQEIGSQEVELGQVVRATPLTVYNEVSTSTPVTVYNEVSTSTPLTVYNGASTSTPFTVNNGESTNVATKTTNDERESNSRSRLENLWALNERDIAERNKLSRIELLRSLLGKTEKLSEKEETLKNKLIDEML</sequence>
<feature type="chain" id="PRO_5045477289" description="Thioredoxin reductase" evidence="9">
    <location>
        <begin position="19"/>
        <end position="839"/>
    </location>
</feature>
<dbReference type="EC" id="1.8.1.9" evidence="7"/>
<dbReference type="InterPro" id="IPR050097">
    <property type="entry name" value="Ferredoxin-NADP_redctase_2"/>
</dbReference>
<protein>
    <recommendedName>
        <fullName evidence="7">Thioredoxin reductase</fullName>
        <ecNumber evidence="7">1.8.1.9</ecNumber>
    </recommendedName>
</protein>
<dbReference type="SUPFAM" id="SSF51905">
    <property type="entry name" value="FAD/NAD(P)-binding domain"/>
    <property type="match status" value="2"/>
</dbReference>
<evidence type="ECO:0000256" key="8">
    <source>
        <dbReference type="SAM" id="MobiDB-lite"/>
    </source>
</evidence>
<dbReference type="EMBL" id="JADBGQ010000008">
    <property type="protein sequence ID" value="KAG5382431.1"/>
    <property type="molecule type" value="Genomic_DNA"/>
</dbReference>
<feature type="signal peptide" evidence="9">
    <location>
        <begin position="1"/>
        <end position="18"/>
    </location>
</feature>
<evidence type="ECO:0000256" key="2">
    <source>
        <dbReference type="ARBA" id="ARBA00022630"/>
    </source>
</evidence>
<evidence type="ECO:0000256" key="7">
    <source>
        <dbReference type="RuleBase" id="RU003881"/>
    </source>
</evidence>
<accession>A0ABQ7LB13</accession>
<dbReference type="PRINTS" id="PR00368">
    <property type="entry name" value="FADPNR"/>
</dbReference>
<keyword evidence="2 7" id="KW-0285">Flavoprotein</keyword>
<proteinExistence type="inferred from homology"/>
<evidence type="ECO:0000256" key="5">
    <source>
        <dbReference type="ARBA" id="ARBA00023157"/>
    </source>
</evidence>
<evidence type="ECO:0000256" key="9">
    <source>
        <dbReference type="SAM" id="SignalP"/>
    </source>
</evidence>
<evidence type="ECO:0000256" key="4">
    <source>
        <dbReference type="ARBA" id="ARBA00023002"/>
    </source>
</evidence>
<keyword evidence="6 7" id="KW-0676">Redox-active center</keyword>
<dbReference type="PROSITE" id="PS00573">
    <property type="entry name" value="PYRIDINE_REDOX_2"/>
    <property type="match status" value="2"/>
</dbReference>
<keyword evidence="4 7" id="KW-0560">Oxidoreductase</keyword>
<feature type="domain" description="FAD/NAD(P)-binding" evidence="10">
    <location>
        <begin position="395"/>
        <end position="697"/>
    </location>
</feature>